<keyword evidence="2" id="KW-1133">Transmembrane helix</keyword>
<gene>
    <name evidence="3" type="ORF">HF519_27950</name>
</gene>
<proteinExistence type="predicted"/>
<comment type="caution">
    <text evidence="3">The sequence shown here is derived from an EMBL/GenBank/DDBJ whole genome shotgun (WGS) entry which is preliminary data.</text>
</comment>
<feature type="transmembrane region" description="Helical" evidence="2">
    <location>
        <begin position="669"/>
        <end position="687"/>
    </location>
</feature>
<name>A0A848DS60_9PSEU</name>
<dbReference type="EMBL" id="JAAXKZ010000175">
    <property type="protein sequence ID" value="NMH95319.1"/>
    <property type="molecule type" value="Genomic_DNA"/>
</dbReference>
<feature type="compositionally biased region" description="Low complexity" evidence="1">
    <location>
        <begin position="849"/>
        <end position="872"/>
    </location>
</feature>
<feature type="compositionally biased region" description="Low complexity" evidence="1">
    <location>
        <begin position="765"/>
        <end position="777"/>
    </location>
</feature>
<keyword evidence="2" id="KW-0472">Membrane</keyword>
<feature type="transmembrane region" description="Helical" evidence="2">
    <location>
        <begin position="302"/>
        <end position="327"/>
    </location>
</feature>
<feature type="transmembrane region" description="Helical" evidence="2">
    <location>
        <begin position="410"/>
        <end position="432"/>
    </location>
</feature>
<sequence>MSVIATEGGLPEPRTERPSTPRLAEGTELIGEYQGSGFQEQQYLVARADGQVIQLPRLLFLLLADIDGRRDVEQLASRVGAGFGRDITGEQIAFLVEQKLRPAGLIAADHDGVVVAAVRPDPLLALRYRAKVVSPRVSWAVAGFFRPLFWPPVVVGALVALAALDVVIALQGGFGRLLPSAQALIHRPALTLLVLGTAFVFAVFHECGHVTACRYGGARPGAMGVGIYLVWPAMYSTVTDAYRLDRVGRLRTDLGGIYFNVVFLAGLAVAYLATAEPWLLATIVLLHVQTMWQFLPSLRLDGYYILSDLAGVPDLFSLLGPVVSSMLPGRPAHPRVAALKPWTRRLITVWVLLVIPFLLYFVVLIAVVVPLVLPMVWRSLVTLAGGIADAVRAGQVAAGALGVLQVVLLVLPWAGLAMVAVGTARAVATAVLRRLGRDTTSPAQIAARTAVAGWFTLAVLAAGLLAGVVLAGLGSRILTEGEAGLAAASSAVGGGVALPAWPDAVAVHQLAALEALLSGLTSAVAVDGARLVALVVGLAGCLALWPVVRRLGLHAPAAALAVALCAVVSLRGSVDPGALAAVWLTVAVALVGRGGTDRVLGVAAAAIGVLTAPLAAMGLLTYGACALVSGSRVRVPARLLAGAWLGAAVAVTVVATGDRPLSVTGSGPVAESLLPVVLVGAALLGVIWQRWPRLRPAAAAAGGFLVCVAMPGQHGSTALLLVAPLLATLVAALLDGVTAARPGLQRRLVVAAVAGIVVVSVAPRAGAAQRGPADGPGSTAGATRSEGAASPPSTDGVGAVDGRTGPAACRPQDAAHAAASPAAGSARATAPESGPAPAATSPDRGRTGAGPRPAAPTGARDGGSAARSGPAPVQRAPRQQIGAGSPVPLVLFAPPVPDVARAVAEVNRAVRAARDIGPAPGMSPGN</sequence>
<keyword evidence="2" id="KW-0812">Transmembrane</keyword>
<reference evidence="3 4" key="1">
    <citation type="submission" date="2020-04" db="EMBL/GenBank/DDBJ databases">
        <authorList>
            <person name="Klaysubun C."/>
            <person name="Duangmal K."/>
            <person name="Lipun K."/>
        </authorList>
    </citation>
    <scope>NUCLEOTIDE SEQUENCE [LARGE SCALE GENOMIC DNA]</scope>
    <source>
        <strain evidence="3 4">DSM 45300</strain>
    </source>
</reference>
<feature type="transmembrane region" description="Helical" evidence="2">
    <location>
        <begin position="551"/>
        <end position="570"/>
    </location>
</feature>
<evidence type="ECO:0000313" key="3">
    <source>
        <dbReference type="EMBL" id="NMH95319.1"/>
    </source>
</evidence>
<evidence type="ECO:0008006" key="5">
    <source>
        <dbReference type="Google" id="ProtNLM"/>
    </source>
</evidence>
<feature type="transmembrane region" description="Helical" evidence="2">
    <location>
        <begin position="225"/>
        <end position="242"/>
    </location>
</feature>
<evidence type="ECO:0000256" key="2">
    <source>
        <dbReference type="SAM" id="Phobius"/>
    </source>
</evidence>
<dbReference type="AlphaFoldDB" id="A0A848DS60"/>
<feature type="transmembrane region" description="Helical" evidence="2">
    <location>
        <begin position="639"/>
        <end position="657"/>
    </location>
</feature>
<feature type="compositionally biased region" description="Low complexity" evidence="1">
    <location>
        <begin position="814"/>
        <end position="830"/>
    </location>
</feature>
<organism evidence="3 4">
    <name type="scientific">Pseudonocardia bannensis</name>
    <dbReference type="NCBI Taxonomy" id="630973"/>
    <lineage>
        <taxon>Bacteria</taxon>
        <taxon>Bacillati</taxon>
        <taxon>Actinomycetota</taxon>
        <taxon>Actinomycetes</taxon>
        <taxon>Pseudonocardiales</taxon>
        <taxon>Pseudonocardiaceae</taxon>
        <taxon>Pseudonocardia</taxon>
    </lineage>
</organism>
<evidence type="ECO:0000256" key="1">
    <source>
        <dbReference type="SAM" id="MobiDB-lite"/>
    </source>
</evidence>
<feature type="transmembrane region" description="Helical" evidence="2">
    <location>
        <begin position="148"/>
        <end position="172"/>
    </location>
</feature>
<feature type="transmembrane region" description="Helical" evidence="2">
    <location>
        <begin position="513"/>
        <end position="545"/>
    </location>
</feature>
<feature type="transmembrane region" description="Helical" evidence="2">
    <location>
        <begin position="718"/>
        <end position="736"/>
    </location>
</feature>
<feature type="transmembrane region" description="Helical" evidence="2">
    <location>
        <begin position="347"/>
        <end position="373"/>
    </location>
</feature>
<feature type="transmembrane region" description="Helical" evidence="2">
    <location>
        <begin position="452"/>
        <end position="471"/>
    </location>
</feature>
<protein>
    <recommendedName>
        <fullName evidence="5">Peptide zinc metalloprotease protein</fullName>
    </recommendedName>
</protein>
<feature type="region of interest" description="Disordered" evidence="1">
    <location>
        <begin position="765"/>
        <end position="887"/>
    </location>
</feature>
<feature type="region of interest" description="Disordered" evidence="1">
    <location>
        <begin position="1"/>
        <end position="21"/>
    </location>
</feature>
<dbReference type="RefSeq" id="WP_169415979.1">
    <property type="nucleotide sequence ID" value="NZ_JAAXKZ010000175.1"/>
</dbReference>
<feature type="transmembrane region" description="Helical" evidence="2">
    <location>
        <begin position="602"/>
        <end position="627"/>
    </location>
</feature>
<evidence type="ECO:0000313" key="4">
    <source>
        <dbReference type="Proteomes" id="UP000586918"/>
    </source>
</evidence>
<dbReference type="Proteomes" id="UP000586918">
    <property type="component" value="Unassembled WGS sequence"/>
</dbReference>
<feature type="transmembrane region" description="Helical" evidence="2">
    <location>
        <begin position="184"/>
        <end position="205"/>
    </location>
</feature>
<feature type="transmembrane region" description="Helical" evidence="2">
    <location>
        <begin position="577"/>
        <end position="596"/>
    </location>
</feature>
<keyword evidence="4" id="KW-1185">Reference proteome</keyword>
<accession>A0A848DS60</accession>